<proteinExistence type="predicted"/>
<feature type="transmembrane region" description="Helical" evidence="1">
    <location>
        <begin position="258"/>
        <end position="277"/>
    </location>
</feature>
<sequence>MVIILPILIALWILLTLHVLYPLFREHLHRRRRRADDAARRDLVIPSSVREPTTYAGIQAKSDQTKRAIGDTVDYQGRYRASGIRVAVIPVLAVLFLALQAIFFSTGGPAAIGLAVAQTLLLLILVATVWSNRRPTHGWVASRMKAELFRREHYLLLARTGPYLGLDDGDATAVRDARVGTLFQAGVSELERFAAPANRDDIRGDRLWIDELWATKPPDLPDDNERMQTYLHYRIRRQVLFFRLAIGKCARVEKVLNMLGKIAVLVAVIAAAVYATVLTTVAQPGTPSIGTALLALTSATMPPLCSAALAIQGLYGSQRLAISYTQTRDELLRHENALRRLINEAGPGLRFRAVAIHVETTLTQELMRWVMLVNRPEFEATV</sequence>
<feature type="transmembrane region" description="Helical" evidence="1">
    <location>
        <begin position="6"/>
        <end position="24"/>
    </location>
</feature>
<dbReference type="AlphaFoldDB" id="A0A919UJR7"/>
<dbReference type="Proteomes" id="UP000640052">
    <property type="component" value="Unassembled WGS sequence"/>
</dbReference>
<feature type="transmembrane region" description="Helical" evidence="1">
    <location>
        <begin position="86"/>
        <end position="104"/>
    </location>
</feature>
<evidence type="ECO:0000313" key="2">
    <source>
        <dbReference type="EMBL" id="GIH24151.1"/>
    </source>
</evidence>
<feature type="transmembrane region" description="Helical" evidence="1">
    <location>
        <begin position="110"/>
        <end position="130"/>
    </location>
</feature>
<keyword evidence="3" id="KW-1185">Reference proteome</keyword>
<keyword evidence="1" id="KW-0472">Membrane</keyword>
<keyword evidence="1" id="KW-0812">Transmembrane</keyword>
<protein>
    <recommendedName>
        <fullName evidence="4">SMODS and SLOG-associating 2TM effector domain-containing protein</fullName>
    </recommendedName>
</protein>
<dbReference type="RefSeq" id="WP_204040930.1">
    <property type="nucleotide sequence ID" value="NZ_BOOA01000016.1"/>
</dbReference>
<gene>
    <name evidence="2" type="ORF">Aph01nite_24610</name>
</gene>
<accession>A0A919UJR7</accession>
<comment type="caution">
    <text evidence="2">The sequence shown here is derived from an EMBL/GenBank/DDBJ whole genome shotgun (WGS) entry which is preliminary data.</text>
</comment>
<organism evidence="2 3">
    <name type="scientific">Acrocarpospora phusangensis</name>
    <dbReference type="NCBI Taxonomy" id="1070424"/>
    <lineage>
        <taxon>Bacteria</taxon>
        <taxon>Bacillati</taxon>
        <taxon>Actinomycetota</taxon>
        <taxon>Actinomycetes</taxon>
        <taxon>Streptosporangiales</taxon>
        <taxon>Streptosporangiaceae</taxon>
        <taxon>Acrocarpospora</taxon>
    </lineage>
</organism>
<dbReference type="EMBL" id="BOOA01000016">
    <property type="protein sequence ID" value="GIH24151.1"/>
    <property type="molecule type" value="Genomic_DNA"/>
</dbReference>
<dbReference type="Pfam" id="PF14015">
    <property type="entry name" value="DUF4231"/>
    <property type="match status" value="1"/>
</dbReference>
<reference evidence="2" key="1">
    <citation type="submission" date="2021-01" db="EMBL/GenBank/DDBJ databases">
        <title>Whole genome shotgun sequence of Acrocarpospora phusangensis NBRC 108782.</title>
        <authorList>
            <person name="Komaki H."/>
            <person name="Tamura T."/>
        </authorList>
    </citation>
    <scope>NUCLEOTIDE SEQUENCE</scope>
    <source>
        <strain evidence="2">NBRC 108782</strain>
    </source>
</reference>
<evidence type="ECO:0000256" key="1">
    <source>
        <dbReference type="SAM" id="Phobius"/>
    </source>
</evidence>
<dbReference type="InterPro" id="IPR025325">
    <property type="entry name" value="DUF4231"/>
</dbReference>
<feature type="transmembrane region" description="Helical" evidence="1">
    <location>
        <begin position="289"/>
        <end position="311"/>
    </location>
</feature>
<name>A0A919UJR7_9ACTN</name>
<evidence type="ECO:0008006" key="4">
    <source>
        <dbReference type="Google" id="ProtNLM"/>
    </source>
</evidence>
<keyword evidence="1" id="KW-1133">Transmembrane helix</keyword>
<evidence type="ECO:0000313" key="3">
    <source>
        <dbReference type="Proteomes" id="UP000640052"/>
    </source>
</evidence>